<evidence type="ECO:0000313" key="3">
    <source>
        <dbReference type="EMBL" id="OQP63935.1"/>
    </source>
</evidence>
<dbReference type="CDD" id="cd05233">
    <property type="entry name" value="SDR_c"/>
    <property type="match status" value="1"/>
</dbReference>
<dbReference type="NCBIfam" id="NF005559">
    <property type="entry name" value="PRK07231.1"/>
    <property type="match status" value="1"/>
</dbReference>
<dbReference type="Pfam" id="PF13561">
    <property type="entry name" value="adh_short_C2"/>
    <property type="match status" value="1"/>
</dbReference>
<dbReference type="InterPro" id="IPR036291">
    <property type="entry name" value="NAD(P)-bd_dom_sf"/>
</dbReference>
<dbReference type="PANTHER" id="PTHR24321">
    <property type="entry name" value="DEHYDROGENASES, SHORT CHAIN"/>
    <property type="match status" value="1"/>
</dbReference>
<dbReference type="NCBIfam" id="NF009466">
    <property type="entry name" value="PRK12826.1-2"/>
    <property type="match status" value="1"/>
</dbReference>
<keyword evidence="2" id="KW-0560">Oxidoreductase</keyword>
<proteinExistence type="inferred from homology"/>
<dbReference type="GO" id="GO:0016491">
    <property type="term" value="F:oxidoreductase activity"/>
    <property type="evidence" value="ECO:0007669"/>
    <property type="project" value="UniProtKB-KW"/>
</dbReference>
<dbReference type="OrthoDB" id="597477at2"/>
<evidence type="ECO:0000256" key="2">
    <source>
        <dbReference type="ARBA" id="ARBA00023002"/>
    </source>
</evidence>
<dbReference type="Gene3D" id="3.40.50.720">
    <property type="entry name" value="NAD(P)-binding Rossmann-like Domain"/>
    <property type="match status" value="1"/>
</dbReference>
<dbReference type="FunFam" id="3.40.50.720:FF:000084">
    <property type="entry name" value="Short-chain dehydrogenase reductase"/>
    <property type="match status" value="1"/>
</dbReference>
<keyword evidence="4" id="KW-1185">Reference proteome</keyword>
<dbReference type="PRINTS" id="PR00081">
    <property type="entry name" value="GDHRDH"/>
</dbReference>
<evidence type="ECO:0000256" key="1">
    <source>
        <dbReference type="ARBA" id="ARBA00006484"/>
    </source>
</evidence>
<dbReference type="PANTHER" id="PTHR24321:SF8">
    <property type="entry name" value="ESTRADIOL 17-BETA-DEHYDROGENASE 8-RELATED"/>
    <property type="match status" value="1"/>
</dbReference>
<gene>
    <name evidence="3" type="ORF">A3860_23280</name>
</gene>
<dbReference type="PROSITE" id="PS00061">
    <property type="entry name" value="ADH_SHORT"/>
    <property type="match status" value="1"/>
</dbReference>
<dbReference type="InterPro" id="IPR020904">
    <property type="entry name" value="Sc_DH/Rdtase_CS"/>
</dbReference>
<reference evidence="3 4" key="1">
    <citation type="submission" date="2016-03" db="EMBL/GenBank/DDBJ databases">
        <title>Niastella vici sp. nov., isolated from farmland soil.</title>
        <authorList>
            <person name="Chen L."/>
            <person name="Wang D."/>
            <person name="Yang S."/>
            <person name="Wang G."/>
        </authorList>
    </citation>
    <scope>NUCLEOTIDE SEQUENCE [LARGE SCALE GENOMIC DNA]</scope>
    <source>
        <strain evidence="3 4">DJ57</strain>
    </source>
</reference>
<dbReference type="STRING" id="1703345.A3860_23280"/>
<evidence type="ECO:0000313" key="4">
    <source>
        <dbReference type="Proteomes" id="UP000192796"/>
    </source>
</evidence>
<accession>A0A1V9FZY8</accession>
<dbReference type="Proteomes" id="UP000192796">
    <property type="component" value="Unassembled WGS sequence"/>
</dbReference>
<dbReference type="SUPFAM" id="SSF51735">
    <property type="entry name" value="NAD(P)-binding Rossmann-fold domains"/>
    <property type="match status" value="1"/>
</dbReference>
<dbReference type="EMBL" id="LVYD01000044">
    <property type="protein sequence ID" value="OQP63935.1"/>
    <property type="molecule type" value="Genomic_DNA"/>
</dbReference>
<sequence length="253" mass="26875">MEKIFEGKVAIVTGGSFGIGRAAAVAFAARGAKVIVADWLEDKEQTTLNQIKAAGGQAIFIICDVSKSKDVQAMVEKTISTYGRLDYAFNNAGIEGATASTNECTEENWDKTININLKGTWLCMKHEIPYMLQQGKGAIVNCASVAGLIGFPGLPAYVVSKHGVVGLTKTAALENAKQHIRINAVCPGVIHTAMIDRITGMNKEAEKQFVSMEPVGRMGDPEEVAEAVIWLCSDAASFVTGHAMPVDGGWIAG</sequence>
<protein>
    <submittedName>
        <fullName evidence="3">Short-chain dehydrogenase</fullName>
    </submittedName>
</protein>
<dbReference type="InterPro" id="IPR002347">
    <property type="entry name" value="SDR_fam"/>
</dbReference>
<comment type="caution">
    <text evidence="3">The sequence shown here is derived from an EMBL/GenBank/DDBJ whole genome shotgun (WGS) entry which is preliminary data.</text>
</comment>
<name>A0A1V9FZY8_9BACT</name>
<dbReference type="NCBIfam" id="NF004818">
    <property type="entry name" value="PRK06172.1"/>
    <property type="match status" value="1"/>
</dbReference>
<dbReference type="AlphaFoldDB" id="A0A1V9FZY8"/>
<dbReference type="RefSeq" id="WP_081147605.1">
    <property type="nucleotide sequence ID" value="NZ_LVYD01000044.1"/>
</dbReference>
<comment type="similarity">
    <text evidence="1">Belongs to the short-chain dehydrogenases/reductases (SDR) family.</text>
</comment>
<organism evidence="3 4">
    <name type="scientific">Niastella vici</name>
    <dbReference type="NCBI Taxonomy" id="1703345"/>
    <lineage>
        <taxon>Bacteria</taxon>
        <taxon>Pseudomonadati</taxon>
        <taxon>Bacteroidota</taxon>
        <taxon>Chitinophagia</taxon>
        <taxon>Chitinophagales</taxon>
        <taxon>Chitinophagaceae</taxon>
        <taxon>Niastella</taxon>
    </lineage>
</organism>
<dbReference type="PRINTS" id="PR00080">
    <property type="entry name" value="SDRFAMILY"/>
</dbReference>